<dbReference type="RefSeq" id="WP_006004490.1">
    <property type="nucleotide sequence ID" value="NZ_BAET01000012.1"/>
</dbReference>
<dbReference type="NCBIfam" id="NF008528">
    <property type="entry name" value="PRK11463.1-2"/>
    <property type="match status" value="1"/>
</dbReference>
<dbReference type="EMBL" id="BAET01000012">
    <property type="protein sequence ID" value="GAB55428.1"/>
    <property type="molecule type" value="Genomic_DNA"/>
</dbReference>
<dbReference type="GO" id="GO:0016020">
    <property type="term" value="C:membrane"/>
    <property type="evidence" value="ECO:0007669"/>
    <property type="project" value="InterPro"/>
</dbReference>
<reference evidence="3 4" key="2">
    <citation type="journal article" date="2017" name="Antonie Van Leeuwenhoek">
        <title>Rhizobium rhizosphaerae sp. nov., a novel species isolated from rice rhizosphere.</title>
        <authorList>
            <person name="Zhao J.J."/>
            <person name="Zhang J."/>
            <person name="Zhang R.J."/>
            <person name="Zhang C.W."/>
            <person name="Yin H.Q."/>
            <person name="Zhang X.X."/>
        </authorList>
    </citation>
    <scope>NUCLEOTIDE SEQUENCE [LARGE SCALE GENOMIC DNA]</scope>
    <source>
        <strain evidence="3 4">ACAM 611</strain>
    </source>
</reference>
<dbReference type="OrthoDB" id="9792788at2"/>
<dbReference type="eggNOG" id="COG3030">
    <property type="taxonomic scope" value="Bacteria"/>
</dbReference>
<gene>
    <name evidence="3" type="ORF">GPUN_1304</name>
</gene>
<feature type="transmembrane region" description="Helical" evidence="2">
    <location>
        <begin position="26"/>
        <end position="46"/>
    </location>
</feature>
<dbReference type="Proteomes" id="UP000053586">
    <property type="component" value="Unassembled WGS sequence"/>
</dbReference>
<feature type="transmembrane region" description="Helical" evidence="2">
    <location>
        <begin position="75"/>
        <end position="98"/>
    </location>
</feature>
<evidence type="ECO:0000313" key="3">
    <source>
        <dbReference type="EMBL" id="GAB55428.1"/>
    </source>
</evidence>
<dbReference type="PANTHER" id="PTHR35335:SF1">
    <property type="entry name" value="UPF0716 PROTEIN FXSA"/>
    <property type="match status" value="1"/>
</dbReference>
<sequence>MLILFTLFVVLPIAEIILLINVSGSIGGLNTFLIVIVTAAFGAYFVRQQGFSLLQQIQTKLRAGEAPSTEMAEAALLLVAGVLLITPGFITDILGFLFTLPFSRAPIAEFLMRKIPIMQAGGAHFSQSGFNTRPTGRPFNEGKTDDGDIIDGEFTDKTQSDDKNRLN</sequence>
<protein>
    <submittedName>
        <fullName evidence="3">Uncharacterized protein</fullName>
    </submittedName>
</protein>
<name>H5TAV1_9ALTE</name>
<dbReference type="InterPro" id="IPR007313">
    <property type="entry name" value="FxsA"/>
</dbReference>
<keyword evidence="2" id="KW-1133">Transmembrane helix</keyword>
<reference evidence="3 4" key="1">
    <citation type="journal article" date="2012" name="J. Bacteriol.">
        <title>Genome sequence of proteorhodopsin-containing sea ice bacterium Glaciecola punicea ACAM 611T.</title>
        <authorList>
            <person name="Qin Q.-L."/>
            <person name="Xie B.-B."/>
            <person name="Shu Y.-L."/>
            <person name="Rong J.-C."/>
            <person name="Zhao D.-L."/>
            <person name="Zhang X.-Y."/>
            <person name="Chen X.-L."/>
            <person name="Zhou B.-C."/>
            <person name="Zhanga Y.-Z."/>
        </authorList>
    </citation>
    <scope>NUCLEOTIDE SEQUENCE [LARGE SCALE GENOMIC DNA]</scope>
    <source>
        <strain evidence="3 4">ACAM 611</strain>
    </source>
</reference>
<keyword evidence="2" id="KW-0812">Transmembrane</keyword>
<dbReference type="PANTHER" id="PTHR35335">
    <property type="entry name" value="UPF0716 PROTEIN FXSA"/>
    <property type="match status" value="1"/>
</dbReference>
<accession>H5TAV1</accession>
<feature type="region of interest" description="Disordered" evidence="1">
    <location>
        <begin position="129"/>
        <end position="167"/>
    </location>
</feature>
<dbReference type="AlphaFoldDB" id="H5TAV1"/>
<evidence type="ECO:0000256" key="1">
    <source>
        <dbReference type="SAM" id="MobiDB-lite"/>
    </source>
</evidence>
<dbReference type="Pfam" id="PF04186">
    <property type="entry name" value="FxsA"/>
    <property type="match status" value="1"/>
</dbReference>
<evidence type="ECO:0000256" key="2">
    <source>
        <dbReference type="SAM" id="Phobius"/>
    </source>
</evidence>
<dbReference type="STRING" id="56804.BAE46_06460"/>
<keyword evidence="4" id="KW-1185">Reference proteome</keyword>
<evidence type="ECO:0000313" key="4">
    <source>
        <dbReference type="Proteomes" id="UP000053586"/>
    </source>
</evidence>
<keyword evidence="2" id="KW-0472">Membrane</keyword>
<proteinExistence type="predicted"/>
<feature type="compositionally biased region" description="Basic and acidic residues" evidence="1">
    <location>
        <begin position="154"/>
        <end position="167"/>
    </location>
</feature>
<comment type="caution">
    <text evidence="3">The sequence shown here is derived from an EMBL/GenBank/DDBJ whole genome shotgun (WGS) entry which is preliminary data.</text>
</comment>
<organism evidence="3 4">
    <name type="scientific">Glaciecola punicea ACAM 611</name>
    <dbReference type="NCBI Taxonomy" id="1121923"/>
    <lineage>
        <taxon>Bacteria</taxon>
        <taxon>Pseudomonadati</taxon>
        <taxon>Pseudomonadota</taxon>
        <taxon>Gammaproteobacteria</taxon>
        <taxon>Alteromonadales</taxon>
        <taxon>Alteromonadaceae</taxon>
        <taxon>Glaciecola</taxon>
    </lineage>
</organism>